<feature type="domain" description="Arf-GAP" evidence="6">
    <location>
        <begin position="12"/>
        <end position="130"/>
    </location>
</feature>
<dbReference type="CDD" id="cd08838">
    <property type="entry name" value="ArfGap_AGFG"/>
    <property type="match status" value="1"/>
</dbReference>
<dbReference type="InParanoid" id="B9RS84"/>
<feature type="compositionally biased region" description="Polar residues" evidence="5">
    <location>
        <begin position="584"/>
        <end position="599"/>
    </location>
</feature>
<feature type="region of interest" description="Disordered" evidence="5">
    <location>
        <begin position="145"/>
        <end position="186"/>
    </location>
</feature>
<dbReference type="SUPFAM" id="SSF57863">
    <property type="entry name" value="ArfGap/RecO-like zinc finger"/>
    <property type="match status" value="1"/>
</dbReference>
<name>B9RS84_RICCO</name>
<dbReference type="PANTHER" id="PTHR46085:SF16">
    <property type="entry name" value="ARFGAP_RECO-LIKE ZINC FINGER DOMAIN-CONTAINING PROTEIN"/>
    <property type="match status" value="1"/>
</dbReference>
<dbReference type="InterPro" id="IPR037278">
    <property type="entry name" value="ARFGAP/RecO"/>
</dbReference>
<proteinExistence type="predicted"/>
<evidence type="ECO:0000313" key="8">
    <source>
        <dbReference type="Proteomes" id="UP000008311"/>
    </source>
</evidence>
<dbReference type="GO" id="GO:0005096">
    <property type="term" value="F:GTPase activator activity"/>
    <property type="evidence" value="ECO:0007669"/>
    <property type="project" value="InterPro"/>
</dbReference>
<dbReference type="Proteomes" id="UP000008311">
    <property type="component" value="Unassembled WGS sequence"/>
</dbReference>
<dbReference type="PRINTS" id="PR00405">
    <property type="entry name" value="REVINTRACTNG"/>
</dbReference>
<evidence type="ECO:0000256" key="4">
    <source>
        <dbReference type="PROSITE-ProRule" id="PRU00288"/>
    </source>
</evidence>
<feature type="region of interest" description="Disordered" evidence="5">
    <location>
        <begin position="562"/>
        <end position="633"/>
    </location>
</feature>
<dbReference type="PANTHER" id="PTHR46085">
    <property type="entry name" value="ARFGAP/RECO-RELATED"/>
    <property type="match status" value="1"/>
</dbReference>
<evidence type="ECO:0000313" key="7">
    <source>
        <dbReference type="EMBL" id="EEF45944.1"/>
    </source>
</evidence>
<dbReference type="eggNOG" id="KOG0702">
    <property type="taxonomic scope" value="Eukaryota"/>
</dbReference>
<feature type="region of interest" description="Disordered" evidence="5">
    <location>
        <begin position="385"/>
        <end position="404"/>
    </location>
</feature>
<keyword evidence="1" id="KW-0479">Metal-binding</keyword>
<gene>
    <name evidence="7" type="ORF">RCOM_0804070</name>
</gene>
<feature type="compositionally biased region" description="Polar residues" evidence="5">
    <location>
        <begin position="289"/>
        <end position="302"/>
    </location>
</feature>
<dbReference type="GO" id="GO:0008270">
    <property type="term" value="F:zinc ion binding"/>
    <property type="evidence" value="ECO:0007669"/>
    <property type="project" value="UniProtKB-KW"/>
</dbReference>
<dbReference type="InterPro" id="IPR001164">
    <property type="entry name" value="ArfGAP_dom"/>
</dbReference>
<sequence length="833" mass="89668">MTKKEKEEERIERIIRGLLKQPENRRCINCNSLGPQYVCTTFLTFVCTNCSGVHREFTHRVKSVSMAKFNAEEVSALQAGGNERARQLYFKNWDPQRHSYPDGSNLHRLRDFIKHVYVDRKYSGDRARDRLPRLRLSEKEDSYDSRKVSLYTGGSRSPTYEDRYERRSHPVGRSDDKTLKYYFDERRSPRYAPENSRYGGLKRSPVRFEVVDDRFRDDGIPSGRESDNRRFSHRQSSFRSLSPDCRKHMDRSSSPVIRPVKDILGESAPRLQVGEHSKATDRKDVDVSAHNQPIASSSSKGSNEGKAVKDKNQNSESLIDFNALSMISDAAAAPQTRENHQSRNEGNCNSDESSTKQDATGAPKQNTLEFLLYELSVSSVESVGSKSDLLNNENPSTTSGGNALMSGDNILEAVSLGQMLTLRNNNNAPTTAPGGNVPMAGVSPTASMGLMSALPNISGASATSAGGDMPIFNNSSVASAGQLSTSSDSTTVSKSATGDSMFVGGISPAAPVEKALSLLDTFDTTAPSATSLPVQPSNEGTSHALPDIQGDCAIKVPNVQQVSGMQHHQHSVFPPAEGRPGGKNASSTTVEALNNQPWTSLGVPNAQGPSSVSAEYTSQNATKADQDPNPGIKSQHIIAESKTSGREELPADLFSARYSAVPGSIPGWQSAVPYGMRFNVQHYSNTMPMQPYPRQATSSNPFDFSNDTSLMQVSPFPSNENLRVAIPNMSAPRALSPTSGIDKTSSGLMAIQAPPYASAMPLQTSAFPSPTSSGAYMGQQVNMNIPPSGPQAGGGFGGDAFLGSPYMVQQSSSGCPSSSGPNSVPFTGGNPFG</sequence>
<feature type="compositionally biased region" description="Low complexity" evidence="5">
    <location>
        <begin position="807"/>
        <end position="823"/>
    </location>
</feature>
<dbReference type="InterPro" id="IPR044820">
    <property type="entry name" value="AGD14-like"/>
</dbReference>
<feature type="compositionally biased region" description="Polar residues" evidence="5">
    <location>
        <begin position="390"/>
        <end position="401"/>
    </location>
</feature>
<feature type="region of interest" description="Disordered" evidence="5">
    <location>
        <begin position="807"/>
        <end position="833"/>
    </location>
</feature>
<keyword evidence="2 4" id="KW-0863">Zinc-finger</keyword>
<keyword evidence="3" id="KW-0862">Zinc</keyword>
<dbReference type="Gene3D" id="1.10.220.150">
    <property type="entry name" value="Arf GTPase activating protein"/>
    <property type="match status" value="1"/>
</dbReference>
<dbReference type="OrthoDB" id="435275at2759"/>
<dbReference type="FunFam" id="1.10.220.150:FF:000005">
    <property type="entry name" value="Arf-GAP domain and FG repeat-containing protein 1"/>
    <property type="match status" value="1"/>
</dbReference>
<dbReference type="FunCoup" id="B9RS84">
    <property type="interactions" value="602"/>
</dbReference>
<feature type="region of interest" description="Disordered" evidence="5">
    <location>
        <begin position="332"/>
        <end position="363"/>
    </location>
</feature>
<organism evidence="7 8">
    <name type="scientific">Ricinus communis</name>
    <name type="common">Castor bean</name>
    <dbReference type="NCBI Taxonomy" id="3988"/>
    <lineage>
        <taxon>Eukaryota</taxon>
        <taxon>Viridiplantae</taxon>
        <taxon>Streptophyta</taxon>
        <taxon>Embryophyta</taxon>
        <taxon>Tracheophyta</taxon>
        <taxon>Spermatophyta</taxon>
        <taxon>Magnoliopsida</taxon>
        <taxon>eudicotyledons</taxon>
        <taxon>Gunneridae</taxon>
        <taxon>Pentapetalae</taxon>
        <taxon>rosids</taxon>
        <taxon>fabids</taxon>
        <taxon>Malpighiales</taxon>
        <taxon>Euphorbiaceae</taxon>
        <taxon>Acalyphoideae</taxon>
        <taxon>Acalypheae</taxon>
        <taxon>Ricinus</taxon>
    </lineage>
</organism>
<dbReference type="AlphaFoldDB" id="B9RS84"/>
<dbReference type="KEGG" id="rcu:8272156"/>
<feature type="compositionally biased region" description="Polar residues" evidence="5">
    <location>
        <begin position="607"/>
        <end position="623"/>
    </location>
</feature>
<evidence type="ECO:0000256" key="3">
    <source>
        <dbReference type="ARBA" id="ARBA00022833"/>
    </source>
</evidence>
<evidence type="ECO:0000256" key="5">
    <source>
        <dbReference type="SAM" id="MobiDB-lite"/>
    </source>
</evidence>
<feature type="compositionally biased region" description="Basic and acidic residues" evidence="5">
    <location>
        <begin position="273"/>
        <end position="287"/>
    </location>
</feature>
<feature type="region of interest" description="Disordered" evidence="5">
    <location>
        <begin position="216"/>
        <end position="314"/>
    </location>
</feature>
<dbReference type="EMBL" id="EQ973807">
    <property type="protein sequence ID" value="EEF45944.1"/>
    <property type="molecule type" value="Genomic_DNA"/>
</dbReference>
<dbReference type="InterPro" id="IPR038508">
    <property type="entry name" value="ArfGAP_dom_sf"/>
</dbReference>
<dbReference type="SMART" id="SM00105">
    <property type="entry name" value="ArfGap"/>
    <property type="match status" value="1"/>
</dbReference>
<protein>
    <recommendedName>
        <fullName evidence="6">Arf-GAP domain-containing protein</fullName>
    </recommendedName>
</protein>
<feature type="compositionally biased region" description="Basic and acidic residues" evidence="5">
    <location>
        <begin position="159"/>
        <end position="186"/>
    </location>
</feature>
<dbReference type="PROSITE" id="PS50115">
    <property type="entry name" value="ARFGAP"/>
    <property type="match status" value="1"/>
</dbReference>
<accession>B9RS84</accession>
<evidence type="ECO:0000256" key="2">
    <source>
        <dbReference type="ARBA" id="ARBA00022771"/>
    </source>
</evidence>
<dbReference type="STRING" id="3988.B9RS84"/>
<evidence type="ECO:0000256" key="1">
    <source>
        <dbReference type="ARBA" id="ARBA00022723"/>
    </source>
</evidence>
<keyword evidence="8" id="KW-1185">Reference proteome</keyword>
<evidence type="ECO:0000259" key="6">
    <source>
        <dbReference type="PROSITE" id="PS50115"/>
    </source>
</evidence>
<dbReference type="Pfam" id="PF01412">
    <property type="entry name" value="ArfGap"/>
    <property type="match status" value="1"/>
</dbReference>
<reference evidence="8" key="1">
    <citation type="journal article" date="2010" name="Nat. Biotechnol.">
        <title>Draft genome sequence of the oilseed species Ricinus communis.</title>
        <authorList>
            <person name="Chan A.P."/>
            <person name="Crabtree J."/>
            <person name="Zhao Q."/>
            <person name="Lorenzi H."/>
            <person name="Orvis J."/>
            <person name="Puiu D."/>
            <person name="Melake-Berhan A."/>
            <person name="Jones K.M."/>
            <person name="Redman J."/>
            <person name="Chen G."/>
            <person name="Cahoon E.B."/>
            <person name="Gedil M."/>
            <person name="Stanke M."/>
            <person name="Haas B.J."/>
            <person name="Wortman J.R."/>
            <person name="Fraser-Liggett C.M."/>
            <person name="Ravel J."/>
            <person name="Rabinowicz P.D."/>
        </authorList>
    </citation>
    <scope>NUCLEOTIDE SEQUENCE [LARGE SCALE GENOMIC DNA]</scope>
    <source>
        <strain evidence="8">cv. Hale</strain>
    </source>
</reference>
<feature type="compositionally biased region" description="Polar residues" evidence="5">
    <location>
        <begin position="344"/>
        <end position="363"/>
    </location>
</feature>
<feature type="compositionally biased region" description="Basic and acidic residues" evidence="5">
    <location>
        <begin position="216"/>
        <end position="230"/>
    </location>
</feature>